<feature type="domain" description="PAC" evidence="19">
    <location>
        <begin position="710"/>
        <end position="762"/>
    </location>
</feature>
<dbReference type="Gene3D" id="3.30.450.20">
    <property type="entry name" value="PAS domain"/>
    <property type="match status" value="3"/>
</dbReference>
<name>A0ABN6WPC0_9GAMM</name>
<feature type="domain" description="PAS" evidence="18">
    <location>
        <begin position="494"/>
        <end position="536"/>
    </location>
</feature>
<dbReference type="InterPro" id="IPR003661">
    <property type="entry name" value="HisK_dim/P_dom"/>
</dbReference>
<evidence type="ECO:0000256" key="15">
    <source>
        <dbReference type="SAM" id="Phobius"/>
    </source>
</evidence>
<evidence type="ECO:0000313" key="22">
    <source>
        <dbReference type="EMBL" id="BDX03434.1"/>
    </source>
</evidence>
<evidence type="ECO:0000313" key="23">
    <source>
        <dbReference type="Proteomes" id="UP001307608"/>
    </source>
</evidence>
<evidence type="ECO:0000256" key="9">
    <source>
        <dbReference type="ARBA" id="ARBA00022989"/>
    </source>
</evidence>
<dbReference type="GO" id="GO:0016301">
    <property type="term" value="F:kinase activity"/>
    <property type="evidence" value="ECO:0007669"/>
    <property type="project" value="UniProtKB-KW"/>
</dbReference>
<dbReference type="InterPro" id="IPR004358">
    <property type="entry name" value="Sig_transdc_His_kin-like_C"/>
</dbReference>
<keyword evidence="7" id="KW-0547">Nucleotide-binding</keyword>
<dbReference type="SUPFAM" id="SSF55874">
    <property type="entry name" value="ATPase domain of HSP90 chaperone/DNA topoisomerase II/histidine kinase"/>
    <property type="match status" value="1"/>
</dbReference>
<dbReference type="InterPro" id="IPR000014">
    <property type="entry name" value="PAS"/>
</dbReference>
<accession>A0ABN6WPC0</accession>
<dbReference type="SUPFAM" id="SSF47226">
    <property type="entry name" value="Histidine-containing phosphotransfer domain, HPT domain"/>
    <property type="match status" value="1"/>
</dbReference>
<feature type="domain" description="PAC" evidence="19">
    <location>
        <begin position="580"/>
        <end position="632"/>
    </location>
</feature>
<evidence type="ECO:0000256" key="6">
    <source>
        <dbReference type="ARBA" id="ARBA00022692"/>
    </source>
</evidence>
<dbReference type="PROSITE" id="PS50112">
    <property type="entry name" value="PAS"/>
    <property type="match status" value="3"/>
</dbReference>
<feature type="domain" description="PAS" evidence="18">
    <location>
        <begin position="345"/>
        <end position="415"/>
    </location>
</feature>
<evidence type="ECO:0000256" key="4">
    <source>
        <dbReference type="ARBA" id="ARBA00022475"/>
    </source>
</evidence>
<dbReference type="CDD" id="cd00088">
    <property type="entry name" value="HPT"/>
    <property type="match status" value="1"/>
</dbReference>
<reference evidence="22 23" key="1">
    <citation type="submission" date="2023-01" db="EMBL/GenBank/DDBJ databases">
        <title>Complete genome sequence of Marinomonas pontica strain 200518_36.</title>
        <authorList>
            <person name="Ueki S."/>
            <person name="Gajardo G."/>
            <person name="Maruyama F."/>
        </authorList>
    </citation>
    <scope>NUCLEOTIDE SEQUENCE [LARGE SCALE GENOMIC DNA]</scope>
    <source>
        <strain evidence="22 23">200518_36</strain>
    </source>
</reference>
<evidence type="ECO:0000259" key="18">
    <source>
        <dbReference type="PROSITE" id="PS50112"/>
    </source>
</evidence>
<feature type="modified residue" description="4-aspartylphosphate" evidence="13">
    <location>
        <position position="1215"/>
    </location>
</feature>
<feature type="modified residue" description="Phosphohistidine" evidence="12">
    <location>
        <position position="1364"/>
    </location>
</feature>
<dbReference type="InterPro" id="IPR008207">
    <property type="entry name" value="Sig_transdc_His_kin_Hpt_dom"/>
</dbReference>
<evidence type="ECO:0000256" key="3">
    <source>
        <dbReference type="ARBA" id="ARBA00012438"/>
    </source>
</evidence>
<dbReference type="Pfam" id="PF13426">
    <property type="entry name" value="PAS_9"/>
    <property type="match status" value="1"/>
</dbReference>
<dbReference type="EMBL" id="AP027271">
    <property type="protein sequence ID" value="BDX03434.1"/>
    <property type="molecule type" value="Genomic_DNA"/>
</dbReference>
<keyword evidence="9 15" id="KW-1133">Transmembrane helix</keyword>
<dbReference type="SUPFAM" id="SSF52172">
    <property type="entry name" value="CheY-like"/>
    <property type="match status" value="2"/>
</dbReference>
<dbReference type="Gene3D" id="1.10.287.130">
    <property type="match status" value="1"/>
</dbReference>
<dbReference type="Gene3D" id="3.30.565.10">
    <property type="entry name" value="Histidine kinase-like ATPase, C-terminal domain"/>
    <property type="match status" value="1"/>
</dbReference>
<dbReference type="SMART" id="SM01079">
    <property type="entry name" value="CHASE"/>
    <property type="match status" value="1"/>
</dbReference>
<organism evidence="22 23">
    <name type="scientific">Marinomonas pontica</name>
    <dbReference type="NCBI Taxonomy" id="264739"/>
    <lineage>
        <taxon>Bacteria</taxon>
        <taxon>Pseudomonadati</taxon>
        <taxon>Pseudomonadota</taxon>
        <taxon>Gammaproteobacteria</taxon>
        <taxon>Oceanospirillales</taxon>
        <taxon>Oceanospirillaceae</taxon>
        <taxon>Marinomonas</taxon>
    </lineage>
</organism>
<keyword evidence="5 13" id="KW-0597">Phosphoprotein</keyword>
<dbReference type="Pfam" id="PF03924">
    <property type="entry name" value="CHASE"/>
    <property type="match status" value="1"/>
</dbReference>
<dbReference type="PANTHER" id="PTHR45339:SF1">
    <property type="entry name" value="HYBRID SIGNAL TRANSDUCTION HISTIDINE KINASE J"/>
    <property type="match status" value="1"/>
</dbReference>
<dbReference type="InterPro" id="IPR013655">
    <property type="entry name" value="PAS_fold_3"/>
</dbReference>
<keyword evidence="22" id="KW-0418">Kinase</keyword>
<dbReference type="SMART" id="SM00086">
    <property type="entry name" value="PAC"/>
    <property type="match status" value="3"/>
</dbReference>
<dbReference type="Pfam" id="PF00512">
    <property type="entry name" value="HisKA"/>
    <property type="match status" value="1"/>
</dbReference>
<dbReference type="Gene3D" id="3.40.50.2300">
    <property type="match status" value="2"/>
</dbReference>
<feature type="domain" description="HPt" evidence="21">
    <location>
        <begin position="1325"/>
        <end position="1429"/>
    </location>
</feature>
<keyword evidence="6 15" id="KW-0812">Transmembrane</keyword>
<keyword evidence="11 15" id="KW-0472">Membrane</keyword>
<proteinExistence type="predicted"/>
<feature type="domain" description="Histidine kinase" evidence="16">
    <location>
        <begin position="780"/>
        <end position="1001"/>
    </location>
</feature>
<comment type="catalytic activity">
    <reaction evidence="1">
        <text>ATP + protein L-histidine = ADP + protein N-phospho-L-histidine.</text>
        <dbReference type="EC" id="2.7.13.3"/>
    </reaction>
</comment>
<evidence type="ECO:0000259" key="16">
    <source>
        <dbReference type="PROSITE" id="PS50109"/>
    </source>
</evidence>
<dbReference type="SUPFAM" id="SSF55785">
    <property type="entry name" value="PYP-like sensor domain (PAS domain)"/>
    <property type="match status" value="3"/>
</dbReference>
<evidence type="ECO:0000256" key="5">
    <source>
        <dbReference type="ARBA" id="ARBA00022553"/>
    </source>
</evidence>
<evidence type="ECO:0000256" key="7">
    <source>
        <dbReference type="ARBA" id="ARBA00022741"/>
    </source>
</evidence>
<evidence type="ECO:0000256" key="12">
    <source>
        <dbReference type="PROSITE-ProRule" id="PRU00110"/>
    </source>
</evidence>
<feature type="transmembrane region" description="Helical" evidence="15">
    <location>
        <begin position="14"/>
        <end position="34"/>
    </location>
</feature>
<dbReference type="SMART" id="SM00448">
    <property type="entry name" value="REC"/>
    <property type="match status" value="2"/>
</dbReference>
<evidence type="ECO:0000256" key="1">
    <source>
        <dbReference type="ARBA" id="ARBA00000085"/>
    </source>
</evidence>
<dbReference type="InterPro" id="IPR003594">
    <property type="entry name" value="HATPase_dom"/>
</dbReference>
<dbReference type="PROSITE" id="PS50894">
    <property type="entry name" value="HPT"/>
    <property type="match status" value="1"/>
</dbReference>
<feature type="domain" description="Response regulatory" evidence="17">
    <location>
        <begin position="1018"/>
        <end position="1139"/>
    </location>
</feature>
<dbReference type="InterPro" id="IPR035965">
    <property type="entry name" value="PAS-like_dom_sf"/>
</dbReference>
<feature type="domain" description="PAS" evidence="18">
    <location>
        <begin position="633"/>
        <end position="707"/>
    </location>
</feature>
<keyword evidence="23" id="KW-1185">Reference proteome</keyword>
<dbReference type="Proteomes" id="UP001307608">
    <property type="component" value="Chromosome"/>
</dbReference>
<dbReference type="Gene3D" id="1.20.120.160">
    <property type="entry name" value="HPT domain"/>
    <property type="match status" value="1"/>
</dbReference>
<dbReference type="SMART" id="SM00091">
    <property type="entry name" value="PAS"/>
    <property type="match status" value="3"/>
</dbReference>
<keyword evidence="22" id="KW-0808">Transferase</keyword>
<dbReference type="EC" id="2.7.13.3" evidence="3"/>
<dbReference type="InterPro" id="IPR036890">
    <property type="entry name" value="HATPase_C_sf"/>
</dbReference>
<dbReference type="CDD" id="cd00082">
    <property type="entry name" value="HisKA"/>
    <property type="match status" value="1"/>
</dbReference>
<evidence type="ECO:0000256" key="13">
    <source>
        <dbReference type="PROSITE-ProRule" id="PRU00169"/>
    </source>
</evidence>
<keyword evidence="4" id="KW-1003">Cell membrane</keyword>
<dbReference type="PROSITE" id="PS50109">
    <property type="entry name" value="HIS_KIN"/>
    <property type="match status" value="1"/>
</dbReference>
<dbReference type="InterPro" id="IPR006189">
    <property type="entry name" value="CHASE_dom"/>
</dbReference>
<dbReference type="InterPro" id="IPR042240">
    <property type="entry name" value="CHASE_sf"/>
</dbReference>
<dbReference type="PROSITE" id="PS50110">
    <property type="entry name" value="RESPONSE_REGULATORY"/>
    <property type="match status" value="2"/>
</dbReference>
<dbReference type="SMART" id="SM00388">
    <property type="entry name" value="HisKA"/>
    <property type="match status" value="1"/>
</dbReference>
<dbReference type="CDD" id="cd00130">
    <property type="entry name" value="PAS"/>
    <property type="match status" value="3"/>
</dbReference>
<dbReference type="PROSITE" id="PS50113">
    <property type="entry name" value="PAC"/>
    <property type="match status" value="3"/>
</dbReference>
<dbReference type="PANTHER" id="PTHR45339">
    <property type="entry name" value="HYBRID SIGNAL TRANSDUCTION HISTIDINE KINASE J"/>
    <property type="match status" value="1"/>
</dbReference>
<keyword evidence="10" id="KW-0902">Two-component regulatory system</keyword>
<dbReference type="PROSITE" id="PS50839">
    <property type="entry name" value="CHASE"/>
    <property type="match status" value="1"/>
</dbReference>
<sequence>METQVYKISTQSIYNRWVIVTLLITVSIVLGLSYKIQTDNKVRINQAAFEASNTLKQEVLTRIQLYQYGLRGARGAVLTTGENEISRNIFTLYSLTRDVDDEFPGARGFGFIRRVPQSEEDAFVESARQDGWPDFSIKTLAPNFNERYVIQYIEPVDRNRQAVGLDIASEKNRREAAASSLYTGEVRLTGPITLVQASGKPQQSFLILMPIYRGGSTPLTQTERIQKGFGWSYAPLLMEEVLNGLPIDPEQIHYELVDITDLDNPVLFYDSGTSGIKQFKKEQTTLVYGRHWQSSLSITPAFIEALRLPDPIAFLVVGLLISGLLTIIVMAIRLNIVRRREVMAHQARITAVVESSADGIISKNLDGIIVSWNQGAERIFGFTKEEAIGHDVNELLVPQDLKHEEATIITKVKKDRSSHSIETRRRTKYGTEIPVSLTLSPILDANNNVFGVSNTVRDISERKKAEARIFELNTNLENQVKARTAEIRELNLMLNDVLSASSEVSIIATDLNGVIKLFNKGAERMLGYSAEEVVGRMTPLGFHDVTEIEQHRREILNATGVTVVESLGVLVYRALQGDFESKEWTYLHKDGSTRPVSLVVTPMKDSSNEIIGYLGMAMDITEQKNNQQALIYAHDQLLMAAEVAQLGIWNWDIEGNTLEWNDLMLDIYQYPLSKRKDGIVYEDWLNRLHPDDREMAAEALKNAVDGTGYYDMVFRIILPNNKIRYISASASLQENPEGNKTIMMGVNRDVTAERELESWLRKAKEEAISASVAKSSFLANMSHEIRTPMNAILGMLHLVKRTALSSQQEDYISKAQISAKTLLGLINDVLDFTKVDAGKLELEKEPFEVEALLSELATVLSINTMGKKVELIFDIDKDIPTYLVGDKLRFLQILINLLSNAMKFTLEGCVVLEIKQLSMESTVSRLKISVKDTGIGISADKLESIFDVFSQAESSTARRFGGSGLGLVICRRFVELMGGNLQVESEPEKGSTFYFTVDFPVADVEVEKPSDVISAPIRLLIIDSNDTSKMIFSRMAMSLGWSSETADSVRLAGTLVSDASAAGQPFDAVLLDCKTSDFAGAESIKQLESAIVVAEQRPKVLLMSNALDDQLDALTECVSGRLIKPVTLSKLSETVYESLTGEIRHRFSLQDTTDLSDSLLGITLLLVEDNAFNRQVATELLMSQGAKVEVADGGLEGVNAVLSHDVGTFDVVLMDMQMPGVDGLEATKRIRKEARFADLPIIAMTANVSQADKQSCFQAGMIDHIAKPLDIDQMTRCILRYAKRAEETVSSLKDEHAPRRELDDHRCDVAEREDLQSILSRFAGSADLYKNVVEGFRVEADDLLAHIAQGVEQRDVTHLIESLHTLKGAALTMGLPRLAGKLAGYEATLKSTDSDEEAVETCLSSIETSNLREMLDAELTVIINDLNSLP</sequence>
<comment type="subcellular location">
    <subcellularLocation>
        <location evidence="2">Cell membrane</location>
        <topology evidence="2">Multi-pass membrane protein</topology>
    </subcellularLocation>
</comment>
<evidence type="ECO:0000256" key="11">
    <source>
        <dbReference type="ARBA" id="ARBA00023136"/>
    </source>
</evidence>
<keyword evidence="8" id="KW-0067">ATP-binding</keyword>
<evidence type="ECO:0000259" key="19">
    <source>
        <dbReference type="PROSITE" id="PS50113"/>
    </source>
</evidence>
<dbReference type="SUPFAM" id="SSF47384">
    <property type="entry name" value="Homodimeric domain of signal transducing histidine kinase"/>
    <property type="match status" value="1"/>
</dbReference>
<dbReference type="InterPro" id="IPR013767">
    <property type="entry name" value="PAS_fold"/>
</dbReference>
<dbReference type="CDD" id="cd16922">
    <property type="entry name" value="HATPase_EvgS-ArcB-TorS-like"/>
    <property type="match status" value="1"/>
</dbReference>
<dbReference type="NCBIfam" id="TIGR00229">
    <property type="entry name" value="sensory_box"/>
    <property type="match status" value="2"/>
</dbReference>
<dbReference type="CDD" id="cd17546">
    <property type="entry name" value="REC_hyHK_CKI1_RcsC-like"/>
    <property type="match status" value="1"/>
</dbReference>
<keyword evidence="14" id="KW-0175">Coiled coil</keyword>
<dbReference type="InterPro" id="IPR011006">
    <property type="entry name" value="CheY-like_superfamily"/>
</dbReference>
<feature type="transmembrane region" description="Helical" evidence="15">
    <location>
        <begin position="312"/>
        <end position="332"/>
    </location>
</feature>
<dbReference type="RefSeq" id="WP_338267946.1">
    <property type="nucleotide sequence ID" value="NZ_AP027271.1"/>
</dbReference>
<dbReference type="InterPro" id="IPR001789">
    <property type="entry name" value="Sig_transdc_resp-reg_receiver"/>
</dbReference>
<gene>
    <name evidence="22" type="ORF">MACH16_21820</name>
</gene>
<evidence type="ECO:0000259" key="21">
    <source>
        <dbReference type="PROSITE" id="PS50894"/>
    </source>
</evidence>
<dbReference type="PRINTS" id="PR00344">
    <property type="entry name" value="BCTRLSENSOR"/>
</dbReference>
<evidence type="ECO:0000259" key="17">
    <source>
        <dbReference type="PROSITE" id="PS50110"/>
    </source>
</evidence>
<protein>
    <recommendedName>
        <fullName evidence="3">histidine kinase</fullName>
        <ecNumber evidence="3">2.7.13.3</ecNumber>
    </recommendedName>
</protein>
<dbReference type="Pfam" id="PF00072">
    <property type="entry name" value="Response_reg"/>
    <property type="match status" value="1"/>
</dbReference>
<feature type="domain" description="PAC" evidence="19">
    <location>
        <begin position="419"/>
        <end position="471"/>
    </location>
</feature>
<feature type="domain" description="Response regulatory" evidence="17">
    <location>
        <begin position="1163"/>
        <end position="1282"/>
    </location>
</feature>
<evidence type="ECO:0000256" key="2">
    <source>
        <dbReference type="ARBA" id="ARBA00004651"/>
    </source>
</evidence>
<evidence type="ECO:0000256" key="10">
    <source>
        <dbReference type="ARBA" id="ARBA00023012"/>
    </source>
</evidence>
<dbReference type="Pfam" id="PF00989">
    <property type="entry name" value="PAS"/>
    <property type="match status" value="1"/>
</dbReference>
<evidence type="ECO:0000259" key="20">
    <source>
        <dbReference type="PROSITE" id="PS50839"/>
    </source>
</evidence>
<dbReference type="InterPro" id="IPR000700">
    <property type="entry name" value="PAS-assoc_C"/>
</dbReference>
<dbReference type="InterPro" id="IPR036641">
    <property type="entry name" value="HPT_dom_sf"/>
</dbReference>
<evidence type="ECO:0000256" key="8">
    <source>
        <dbReference type="ARBA" id="ARBA00022840"/>
    </source>
</evidence>
<feature type="coiled-coil region" evidence="14">
    <location>
        <begin position="462"/>
        <end position="493"/>
    </location>
</feature>
<dbReference type="Pfam" id="PF01627">
    <property type="entry name" value="Hpt"/>
    <property type="match status" value="1"/>
</dbReference>
<feature type="modified residue" description="4-aspartylphosphate" evidence="13">
    <location>
        <position position="1072"/>
    </location>
</feature>
<feature type="domain" description="CHASE" evidence="20">
    <location>
        <begin position="81"/>
        <end position="229"/>
    </location>
</feature>
<dbReference type="InterPro" id="IPR001610">
    <property type="entry name" value="PAC"/>
</dbReference>
<dbReference type="InterPro" id="IPR005467">
    <property type="entry name" value="His_kinase_dom"/>
</dbReference>
<dbReference type="SMART" id="SM00387">
    <property type="entry name" value="HATPase_c"/>
    <property type="match status" value="1"/>
</dbReference>
<dbReference type="Pfam" id="PF08447">
    <property type="entry name" value="PAS_3"/>
    <property type="match status" value="1"/>
</dbReference>
<evidence type="ECO:0000256" key="14">
    <source>
        <dbReference type="SAM" id="Coils"/>
    </source>
</evidence>
<dbReference type="Gene3D" id="3.30.450.350">
    <property type="entry name" value="CHASE domain"/>
    <property type="match status" value="1"/>
</dbReference>
<dbReference type="Pfam" id="PF02518">
    <property type="entry name" value="HATPase_c"/>
    <property type="match status" value="1"/>
</dbReference>
<dbReference type="InterPro" id="IPR036097">
    <property type="entry name" value="HisK_dim/P_sf"/>
</dbReference>